<accession>A0A6C0KWP3</accession>
<evidence type="ECO:0008006" key="3">
    <source>
        <dbReference type="Google" id="ProtNLM"/>
    </source>
</evidence>
<dbReference type="EMBL" id="MN741006">
    <property type="protein sequence ID" value="QHU22402.1"/>
    <property type="molecule type" value="Genomic_DNA"/>
</dbReference>
<dbReference type="Pfam" id="PF09945">
    <property type="entry name" value="DUF2177"/>
    <property type="match status" value="1"/>
</dbReference>
<keyword evidence="1" id="KW-0812">Transmembrane</keyword>
<keyword evidence="1" id="KW-0472">Membrane</keyword>
<feature type="transmembrane region" description="Helical" evidence="1">
    <location>
        <begin position="79"/>
        <end position="97"/>
    </location>
</feature>
<feature type="transmembrane region" description="Helical" evidence="1">
    <location>
        <begin position="109"/>
        <end position="126"/>
    </location>
</feature>
<protein>
    <recommendedName>
        <fullName evidence="3">DUF2177 family protein</fullName>
    </recommendedName>
</protein>
<reference evidence="2" key="1">
    <citation type="journal article" date="2020" name="Nature">
        <title>Giant virus diversity and host interactions through global metagenomics.</title>
        <authorList>
            <person name="Schulz F."/>
            <person name="Roux S."/>
            <person name="Paez-Espino D."/>
            <person name="Jungbluth S."/>
            <person name="Walsh D.A."/>
            <person name="Denef V.J."/>
            <person name="McMahon K.D."/>
            <person name="Konstantinidis K.T."/>
            <person name="Eloe-Fadrosh E.A."/>
            <person name="Kyrpides N.C."/>
            <person name="Woyke T."/>
        </authorList>
    </citation>
    <scope>NUCLEOTIDE SEQUENCE</scope>
    <source>
        <strain evidence="2">GVMAG-S-ERX555907-102</strain>
    </source>
</reference>
<sequence length="131" mass="15242">MKLTNIDYKTFLGIFLLLLSFDALYITAFNSYFKRLFKTVQGGRKLSIKYGGFIATYLFMSSILYYFGIVKRFTPSEMFLLGISIYGVYELTNYATLVDWTMQMVVLDTLWGGILFMTTLHVLQLLKLKMQ</sequence>
<feature type="transmembrane region" description="Helical" evidence="1">
    <location>
        <begin position="12"/>
        <end position="33"/>
    </location>
</feature>
<organism evidence="2">
    <name type="scientific">viral metagenome</name>
    <dbReference type="NCBI Taxonomy" id="1070528"/>
    <lineage>
        <taxon>unclassified sequences</taxon>
        <taxon>metagenomes</taxon>
        <taxon>organismal metagenomes</taxon>
    </lineage>
</organism>
<name>A0A6C0KWP3_9ZZZZ</name>
<dbReference type="AlphaFoldDB" id="A0A6C0KWP3"/>
<evidence type="ECO:0000313" key="2">
    <source>
        <dbReference type="EMBL" id="QHU22402.1"/>
    </source>
</evidence>
<feature type="transmembrane region" description="Helical" evidence="1">
    <location>
        <begin position="48"/>
        <end position="67"/>
    </location>
</feature>
<dbReference type="InterPro" id="IPR018687">
    <property type="entry name" value="DUF2177_membr"/>
</dbReference>
<proteinExistence type="predicted"/>
<keyword evidence="1" id="KW-1133">Transmembrane helix</keyword>
<evidence type="ECO:0000256" key="1">
    <source>
        <dbReference type="SAM" id="Phobius"/>
    </source>
</evidence>